<evidence type="ECO:0000256" key="5">
    <source>
        <dbReference type="ARBA" id="ARBA00023136"/>
    </source>
</evidence>
<name>A0ABV6VZI8_9ACTN</name>
<feature type="transmembrane region" description="Helical" evidence="6">
    <location>
        <begin position="157"/>
        <end position="176"/>
    </location>
</feature>
<feature type="transmembrane region" description="Helical" evidence="6">
    <location>
        <begin position="431"/>
        <end position="450"/>
    </location>
</feature>
<feature type="transmembrane region" description="Helical" evidence="6">
    <location>
        <begin position="363"/>
        <end position="380"/>
    </location>
</feature>
<evidence type="ECO:0000256" key="6">
    <source>
        <dbReference type="SAM" id="Phobius"/>
    </source>
</evidence>
<comment type="caution">
    <text evidence="7">The sequence shown here is derived from an EMBL/GenBank/DDBJ whole genome shotgun (WGS) entry which is preliminary data.</text>
</comment>
<evidence type="ECO:0000313" key="7">
    <source>
        <dbReference type="EMBL" id="MFC1419160.1"/>
    </source>
</evidence>
<evidence type="ECO:0000313" key="8">
    <source>
        <dbReference type="Proteomes" id="UP001592531"/>
    </source>
</evidence>
<dbReference type="PANTHER" id="PTHR11706:SF33">
    <property type="entry name" value="NATURAL RESISTANCE-ASSOCIATED MACROPHAGE PROTEIN 2"/>
    <property type="match status" value="1"/>
</dbReference>
<gene>
    <name evidence="7" type="ORF">ACEZDE_21345</name>
</gene>
<sequence>MTTTTDTTVRTAVLDDAHVGDIHGALGTIRLGDHGERRGLSAKLKTLLAIAGPGLIVMVGDNDAGAFATYGQAGQNYGTHLLWTLLLLVPVLYVNQEMVLRLGAVTGVGHARLILERFGRFWGAFSVIDLFILNALTLVTEFIGITLAAGYLGLPKAASVVLAAVIIVASAFTGSFRRFERIAMVLCAGSLLLVPVSFMVHPAASQMAHDFLVPTMPGGSGQAATVMLLIIGIVGTTVAPWQLFFQQSYVIDKRITPRFMKYEKADLWLGIAVVVIGAAALMGAAAAAFAGTHGAGNFTDTAGLAHGIAAHAGRLAGVLFAIALLDASIIGAFAVSLSTAYAIGDVFGIKHSLHRGVSGAKGFYAVYAALVCLAAVIVLLPGSPLGLLTEGVQTLAGVLLPSASVFLLLLCNDKQVLGPWVNGPRTNAFTAAVVGVLVTLSVILTASVLFPHIGSGAILDIMAVCGAAGAVAAGYALVRRRGGAGAGVEAPVEVLDEVPVDRSDRDSWRMPPLETLTRPVMATGRKIGMGALRGYLAVAMVLVVIRIVEVAIGH</sequence>
<feature type="transmembrane region" description="Helical" evidence="6">
    <location>
        <begin position="266"/>
        <end position="290"/>
    </location>
</feature>
<feature type="transmembrane region" description="Helical" evidence="6">
    <location>
        <begin position="456"/>
        <end position="478"/>
    </location>
</feature>
<dbReference type="PANTHER" id="PTHR11706">
    <property type="entry name" value="SOLUTE CARRIER PROTEIN FAMILY 11 MEMBER"/>
    <property type="match status" value="1"/>
</dbReference>
<feature type="transmembrane region" description="Helical" evidence="6">
    <location>
        <begin position="392"/>
        <end position="410"/>
    </location>
</feature>
<evidence type="ECO:0000256" key="2">
    <source>
        <dbReference type="ARBA" id="ARBA00022448"/>
    </source>
</evidence>
<evidence type="ECO:0000256" key="1">
    <source>
        <dbReference type="ARBA" id="ARBA00004141"/>
    </source>
</evidence>
<reference evidence="7 8" key="1">
    <citation type="submission" date="2024-09" db="EMBL/GenBank/DDBJ databases">
        <authorList>
            <person name="Lee S.D."/>
        </authorList>
    </citation>
    <scope>NUCLEOTIDE SEQUENCE [LARGE SCALE GENOMIC DNA]</scope>
    <source>
        <strain evidence="7 8">N8-3</strain>
    </source>
</reference>
<keyword evidence="4 6" id="KW-1133">Transmembrane helix</keyword>
<evidence type="ECO:0000256" key="3">
    <source>
        <dbReference type="ARBA" id="ARBA00022692"/>
    </source>
</evidence>
<comment type="subcellular location">
    <subcellularLocation>
        <location evidence="1">Membrane</location>
        <topology evidence="1">Multi-pass membrane protein</topology>
    </subcellularLocation>
</comment>
<dbReference type="InterPro" id="IPR001046">
    <property type="entry name" value="NRAMP_fam"/>
</dbReference>
<accession>A0ABV6VZI8</accession>
<proteinExistence type="predicted"/>
<keyword evidence="2" id="KW-0813">Transport</keyword>
<evidence type="ECO:0000256" key="4">
    <source>
        <dbReference type="ARBA" id="ARBA00022989"/>
    </source>
</evidence>
<dbReference type="Proteomes" id="UP001592531">
    <property type="component" value="Unassembled WGS sequence"/>
</dbReference>
<organism evidence="7 8">
    <name type="scientific">Streptacidiphilus cavernicola</name>
    <dbReference type="NCBI Taxonomy" id="3342716"/>
    <lineage>
        <taxon>Bacteria</taxon>
        <taxon>Bacillati</taxon>
        <taxon>Actinomycetota</taxon>
        <taxon>Actinomycetes</taxon>
        <taxon>Kitasatosporales</taxon>
        <taxon>Streptomycetaceae</taxon>
        <taxon>Streptacidiphilus</taxon>
    </lineage>
</organism>
<dbReference type="RefSeq" id="WP_380538185.1">
    <property type="nucleotide sequence ID" value="NZ_JBHFAB010000016.1"/>
</dbReference>
<keyword evidence="5 6" id="KW-0472">Membrane</keyword>
<feature type="transmembrane region" description="Helical" evidence="6">
    <location>
        <begin position="534"/>
        <end position="552"/>
    </location>
</feature>
<protein>
    <submittedName>
        <fullName evidence="7">NRAMP family divalent metal transporter</fullName>
    </submittedName>
</protein>
<dbReference type="Pfam" id="PF01566">
    <property type="entry name" value="Nramp"/>
    <property type="match status" value="1"/>
</dbReference>
<keyword evidence="3 6" id="KW-0812">Transmembrane</keyword>
<feature type="transmembrane region" description="Helical" evidence="6">
    <location>
        <begin position="183"/>
        <end position="204"/>
    </location>
</feature>
<feature type="transmembrane region" description="Helical" evidence="6">
    <location>
        <begin position="318"/>
        <end position="343"/>
    </location>
</feature>
<feature type="transmembrane region" description="Helical" evidence="6">
    <location>
        <begin position="224"/>
        <end position="245"/>
    </location>
</feature>
<keyword evidence="8" id="KW-1185">Reference proteome</keyword>
<feature type="transmembrane region" description="Helical" evidence="6">
    <location>
        <begin position="121"/>
        <end position="151"/>
    </location>
</feature>
<dbReference type="EMBL" id="JBHFAB010000016">
    <property type="protein sequence ID" value="MFC1419160.1"/>
    <property type="molecule type" value="Genomic_DNA"/>
</dbReference>